<comment type="caution">
    <text evidence="2">The sequence shown here is derived from an EMBL/GenBank/DDBJ whole genome shotgun (WGS) entry which is preliminary data.</text>
</comment>
<dbReference type="Gene3D" id="1.10.260.40">
    <property type="entry name" value="lambda repressor-like DNA-binding domains"/>
    <property type="match status" value="1"/>
</dbReference>
<dbReference type="CDD" id="cd00093">
    <property type="entry name" value="HTH_XRE"/>
    <property type="match status" value="1"/>
</dbReference>
<dbReference type="InterPro" id="IPR010982">
    <property type="entry name" value="Lambda_DNA-bd_dom_sf"/>
</dbReference>
<reference evidence="3" key="1">
    <citation type="journal article" date="2019" name="Int. J. Syst. Evol. Microbiol.">
        <title>The Global Catalogue of Microorganisms (GCM) 10K type strain sequencing project: providing services to taxonomists for standard genome sequencing and annotation.</title>
        <authorList>
            <consortium name="The Broad Institute Genomics Platform"/>
            <consortium name="The Broad Institute Genome Sequencing Center for Infectious Disease"/>
            <person name="Wu L."/>
            <person name="Ma J."/>
        </authorList>
    </citation>
    <scope>NUCLEOTIDE SEQUENCE [LARGE SCALE GENOMIC DNA]</scope>
    <source>
        <strain evidence="3">JCM 30846</strain>
    </source>
</reference>
<dbReference type="Pfam" id="PF17765">
    <property type="entry name" value="MLTR_LBD"/>
    <property type="match status" value="1"/>
</dbReference>
<evidence type="ECO:0000259" key="1">
    <source>
        <dbReference type="PROSITE" id="PS50943"/>
    </source>
</evidence>
<organism evidence="2 3">
    <name type="scientific">Streptomyces tremellae</name>
    <dbReference type="NCBI Taxonomy" id="1124239"/>
    <lineage>
        <taxon>Bacteria</taxon>
        <taxon>Bacillati</taxon>
        <taxon>Actinomycetota</taxon>
        <taxon>Actinomycetes</taxon>
        <taxon>Kitasatosporales</taxon>
        <taxon>Streptomycetaceae</taxon>
        <taxon>Streptomyces</taxon>
    </lineage>
</organism>
<protein>
    <submittedName>
        <fullName evidence="2">Helix-turn-helix transcriptional regulator</fullName>
    </submittedName>
</protein>
<accession>A0ABP7DQG3</accession>
<evidence type="ECO:0000313" key="2">
    <source>
        <dbReference type="EMBL" id="GAA3707654.1"/>
    </source>
</evidence>
<dbReference type="PANTHER" id="PTHR35010:SF2">
    <property type="entry name" value="BLL4672 PROTEIN"/>
    <property type="match status" value="1"/>
</dbReference>
<dbReference type="Gene3D" id="3.30.450.180">
    <property type="match status" value="1"/>
</dbReference>
<dbReference type="InterPro" id="IPR041413">
    <property type="entry name" value="MLTR_LBD"/>
</dbReference>
<dbReference type="Pfam" id="PF13560">
    <property type="entry name" value="HTH_31"/>
    <property type="match status" value="1"/>
</dbReference>
<dbReference type="SMART" id="SM00530">
    <property type="entry name" value="HTH_XRE"/>
    <property type="match status" value="1"/>
</dbReference>
<dbReference type="PROSITE" id="PS50943">
    <property type="entry name" value="HTH_CROC1"/>
    <property type="match status" value="1"/>
</dbReference>
<dbReference type="SUPFAM" id="SSF47413">
    <property type="entry name" value="lambda repressor-like DNA-binding domains"/>
    <property type="match status" value="1"/>
</dbReference>
<gene>
    <name evidence="2" type="ORF">GCM10023082_02130</name>
</gene>
<feature type="domain" description="HTH cro/C1-type" evidence="1">
    <location>
        <begin position="18"/>
        <end position="65"/>
    </location>
</feature>
<proteinExistence type="predicted"/>
<sequence length="259" mass="27365">MTPEEAGAAFHRRRRVPGLRREELAELAGISVTYYPRLEQGESHQVSDSVLDSLARVLRFGADERAHLVRLASPGRAALRGGGPERVRPAVRALVDGAAGQSAIILGRCADLLGGNALGFALWGLPAPGAAGDAPPNVARFTLLDAAARALFPDWKAQARDPTAHLRLAAARYPGDPELDTLIGELRARSAGFARIWEAHPVSDCVHSVREYGHPPVGAMALNEEVVRLPDAPGIRVVFSGAEAGTPAADRLSRLAAPA</sequence>
<dbReference type="InterPro" id="IPR001387">
    <property type="entry name" value="Cro/C1-type_HTH"/>
</dbReference>
<dbReference type="Proteomes" id="UP001499884">
    <property type="component" value="Unassembled WGS sequence"/>
</dbReference>
<dbReference type="RefSeq" id="WP_345639904.1">
    <property type="nucleotide sequence ID" value="NZ_BAABEP010000001.1"/>
</dbReference>
<evidence type="ECO:0000313" key="3">
    <source>
        <dbReference type="Proteomes" id="UP001499884"/>
    </source>
</evidence>
<dbReference type="PANTHER" id="PTHR35010">
    <property type="entry name" value="BLL4672 PROTEIN-RELATED"/>
    <property type="match status" value="1"/>
</dbReference>
<name>A0ABP7DQG3_9ACTN</name>
<dbReference type="EMBL" id="BAABEP010000001">
    <property type="protein sequence ID" value="GAA3707654.1"/>
    <property type="molecule type" value="Genomic_DNA"/>
</dbReference>
<keyword evidence="3" id="KW-1185">Reference proteome</keyword>